<dbReference type="AlphaFoldDB" id="A0A2I5T4N0"/>
<keyword evidence="1" id="KW-0805">Transcription regulation</keyword>
<evidence type="ECO:0000256" key="3">
    <source>
        <dbReference type="ARBA" id="ARBA00023163"/>
    </source>
</evidence>
<dbReference type="KEGG" id="sera:Ser39006_006680"/>
<evidence type="ECO:0000313" key="5">
    <source>
        <dbReference type="EMBL" id="AUG99529.1"/>
    </source>
</evidence>
<name>A0A2I5T4N0_SERS3</name>
<proteinExistence type="predicted"/>
<dbReference type="RefSeq" id="WP_021017650.1">
    <property type="nucleotide sequence ID" value="NZ_CP025084.1"/>
</dbReference>
<dbReference type="GO" id="GO:0003677">
    <property type="term" value="F:DNA binding"/>
    <property type="evidence" value="ECO:0007669"/>
    <property type="project" value="UniProtKB-KW"/>
</dbReference>
<reference evidence="6 7" key="1">
    <citation type="journal article" date="2013" name="Genome Announc.">
        <title>Draft genome sequence of Serratia sp. strain ATCC 39006, a model bacterium for analysis of the biosynthesis and regulation of prodigiosin, a carbapenem, and gas vesicles.</title>
        <authorList>
            <person name="Fineran P.C."/>
            <person name="Iglesias Cans M.C."/>
            <person name="Ramsay J.P."/>
            <person name="Wilf N.M."/>
            <person name="Cossyleon D."/>
            <person name="McNeil M.B."/>
            <person name="Williamson N.R."/>
            <person name="Monson R.E."/>
            <person name="Becher S.A."/>
            <person name="Stanton J.A."/>
            <person name="Brugger K."/>
            <person name="Brown S.D."/>
            <person name="Salmond G.P."/>
        </authorList>
    </citation>
    <scope>NUCLEOTIDE SEQUENCE [LARGE SCALE GENOMIC DNA]</scope>
    <source>
        <strain evidence="6">ATCC 39006</strain>
        <strain evidence="7">ATCC 39006 / SC 11482</strain>
    </source>
</reference>
<evidence type="ECO:0000259" key="4">
    <source>
        <dbReference type="PROSITE" id="PS50949"/>
    </source>
</evidence>
<organism evidence="6 7">
    <name type="scientific">Serratia sp. (strain ATCC 39006)</name>
    <name type="common">Prodigiosinella confusarubida</name>
    <dbReference type="NCBI Taxonomy" id="104623"/>
    <lineage>
        <taxon>Bacteria</taxon>
        <taxon>Pseudomonadati</taxon>
        <taxon>Pseudomonadota</taxon>
        <taxon>Gammaproteobacteria</taxon>
        <taxon>Enterobacterales</taxon>
        <taxon>Pectobacteriaceae</taxon>
        <taxon>Prodigiosinella</taxon>
    </lineage>
</organism>
<reference evidence="6" key="4">
    <citation type="submission" date="2017-11" db="EMBL/GenBank/DDBJ databases">
        <title>Complete genome sequence of Serratia sp. ATCC 39006.</title>
        <authorList>
            <person name="Hampton H.G."/>
            <person name="Jackson S.A."/>
            <person name="Jauregui R."/>
            <person name="Poulter G.T.M."/>
            <person name="Salmond G.P.C."/>
            <person name="Fineran P.C."/>
        </authorList>
    </citation>
    <scope>NUCLEOTIDE SEQUENCE</scope>
    <source>
        <strain evidence="6">ATCC 39006</strain>
    </source>
</reference>
<evidence type="ECO:0000313" key="7">
    <source>
        <dbReference type="Proteomes" id="UP000017700"/>
    </source>
</evidence>
<dbReference type="InterPro" id="IPR050679">
    <property type="entry name" value="Bact_HTH_transcr_reg"/>
</dbReference>
<dbReference type="PROSITE" id="PS50949">
    <property type="entry name" value="HTH_GNTR"/>
    <property type="match status" value="1"/>
</dbReference>
<gene>
    <name evidence="5" type="ORF">CWC46_06675</name>
    <name evidence="6" type="ORF">Ser39006_006680</name>
</gene>
<dbReference type="Proteomes" id="UP000233778">
    <property type="component" value="Chromosome"/>
</dbReference>
<dbReference type="SMART" id="SM00345">
    <property type="entry name" value="HTH_GNTR"/>
    <property type="match status" value="1"/>
</dbReference>
<dbReference type="KEGG" id="serq:CWC46_06675"/>
<dbReference type="EMBL" id="CP025084">
    <property type="protein sequence ID" value="AUH03847.1"/>
    <property type="molecule type" value="Genomic_DNA"/>
</dbReference>
<protein>
    <submittedName>
        <fullName evidence="6">MFS transporter</fullName>
    </submittedName>
</protein>
<dbReference type="Pfam" id="PF07702">
    <property type="entry name" value="UTRA"/>
    <property type="match status" value="1"/>
</dbReference>
<dbReference type="SMART" id="SM00866">
    <property type="entry name" value="UTRA"/>
    <property type="match status" value="1"/>
</dbReference>
<evidence type="ECO:0000256" key="2">
    <source>
        <dbReference type="ARBA" id="ARBA00023125"/>
    </source>
</evidence>
<keyword evidence="7" id="KW-1185">Reference proteome</keyword>
<evidence type="ECO:0000313" key="6">
    <source>
        <dbReference type="EMBL" id="AUH03847.1"/>
    </source>
</evidence>
<dbReference type="CDD" id="cd07377">
    <property type="entry name" value="WHTH_GntR"/>
    <property type="match status" value="1"/>
</dbReference>
<dbReference type="InterPro" id="IPR036388">
    <property type="entry name" value="WH-like_DNA-bd_sf"/>
</dbReference>
<accession>A0A2I5T4N0</accession>
<evidence type="ECO:0000313" key="8">
    <source>
        <dbReference type="Proteomes" id="UP000233778"/>
    </source>
</evidence>
<reference evidence="5 8" key="3">
    <citation type="submission" date="2017-11" db="EMBL/GenBank/DDBJ databases">
        <title>Complete genome sequence of Serratia sp. ATCC 39006 LacA.</title>
        <authorList>
            <person name="Hampton H.G."/>
            <person name="Jackson S.A."/>
            <person name="Jauregui R."/>
            <person name="Poulter G.T.M."/>
            <person name="Salmond G.P.C."/>
            <person name="Fineran P.C."/>
        </authorList>
    </citation>
    <scope>NUCLEOTIDE SEQUENCE [LARGE SCALE GENOMIC DNA]</scope>
    <source>
        <strain evidence="5 8">ATCC 39006</strain>
    </source>
</reference>
<dbReference type="InterPro" id="IPR028978">
    <property type="entry name" value="Chorismate_lyase_/UTRA_dom_sf"/>
</dbReference>
<dbReference type="GO" id="GO:0045892">
    <property type="term" value="P:negative regulation of DNA-templated transcription"/>
    <property type="evidence" value="ECO:0007669"/>
    <property type="project" value="TreeGrafter"/>
</dbReference>
<dbReference type="PANTHER" id="PTHR44846">
    <property type="entry name" value="MANNOSYL-D-GLYCERATE TRANSPORT/METABOLISM SYSTEM REPRESSOR MNGR-RELATED"/>
    <property type="match status" value="1"/>
</dbReference>
<dbReference type="PANTHER" id="PTHR44846:SF7">
    <property type="entry name" value="TRANSCRIPTIONAL REGULATOR OF 2-AMINOETHYLPHOSPHONATE DEGRADATION OPERONS-RELATED"/>
    <property type="match status" value="1"/>
</dbReference>
<dbReference type="OrthoDB" id="9784545at2"/>
<dbReference type="InterPro" id="IPR000524">
    <property type="entry name" value="Tscrpt_reg_HTH_GntR"/>
</dbReference>
<dbReference type="SUPFAM" id="SSF46785">
    <property type="entry name" value="Winged helix' DNA-binding domain"/>
    <property type="match status" value="1"/>
</dbReference>
<dbReference type="Proteomes" id="UP000017700">
    <property type="component" value="Chromosome"/>
</dbReference>
<keyword evidence="2" id="KW-0238">DNA-binding</keyword>
<dbReference type="SUPFAM" id="SSF64288">
    <property type="entry name" value="Chorismate lyase-like"/>
    <property type="match status" value="1"/>
</dbReference>
<dbReference type="InterPro" id="IPR011663">
    <property type="entry name" value="UTRA"/>
</dbReference>
<reference evidence="6" key="2">
    <citation type="submission" date="2013-09" db="EMBL/GenBank/DDBJ databases">
        <authorList>
            <person name="Wang G."/>
            <person name="Yang Y."/>
            <person name="Su Y."/>
        </authorList>
    </citation>
    <scope>NUCLEOTIDE SEQUENCE</scope>
    <source>
        <strain evidence="6">ATCC 39006</strain>
    </source>
</reference>
<dbReference type="EMBL" id="CP025085">
    <property type="protein sequence ID" value="AUG99529.1"/>
    <property type="molecule type" value="Genomic_DNA"/>
</dbReference>
<dbReference type="STRING" id="104623.Ser39006_04394"/>
<dbReference type="PRINTS" id="PR00035">
    <property type="entry name" value="HTHGNTR"/>
</dbReference>
<sequence length="240" mass="27926">MKTQSTAVTQICDALTERIRQGEFTTARLPSERTLSEQFSTTRITLREALTMMESQGIVYRELRRGWFLSPPRLSYNPLHKSHFHEMAEKQGRVAETEVLDANLVAASASISQHLEIQEGTEIYRIRRLRRINGRAVLYVEHYLNPAYFPDLLQADLTQSLTNYYWSHYGIRYGRVRFIMLPTPLPTIAAPILKMAPGSPALFITRINRDQYDRIIDCDCEYWRYDALYIDVEAERDDQG</sequence>
<feature type="domain" description="HTH gntR-type" evidence="4">
    <location>
        <begin position="5"/>
        <end position="72"/>
    </location>
</feature>
<dbReference type="GO" id="GO:0003700">
    <property type="term" value="F:DNA-binding transcription factor activity"/>
    <property type="evidence" value="ECO:0007669"/>
    <property type="project" value="InterPro"/>
</dbReference>
<keyword evidence="3" id="KW-0804">Transcription</keyword>
<dbReference type="Gene3D" id="3.40.1410.10">
    <property type="entry name" value="Chorismate lyase-like"/>
    <property type="match status" value="1"/>
</dbReference>
<dbReference type="Pfam" id="PF00392">
    <property type="entry name" value="GntR"/>
    <property type="match status" value="1"/>
</dbReference>
<evidence type="ECO:0000256" key="1">
    <source>
        <dbReference type="ARBA" id="ARBA00023015"/>
    </source>
</evidence>
<dbReference type="Gene3D" id="1.10.10.10">
    <property type="entry name" value="Winged helix-like DNA-binding domain superfamily/Winged helix DNA-binding domain"/>
    <property type="match status" value="1"/>
</dbReference>
<dbReference type="InterPro" id="IPR036390">
    <property type="entry name" value="WH_DNA-bd_sf"/>
</dbReference>